<gene>
    <name evidence="1" type="ORF">CIT40_12670</name>
</gene>
<dbReference type="AlphaFoldDB" id="A0A2U8PSY0"/>
<dbReference type="Proteomes" id="UP000215884">
    <property type="component" value="Chromosome"/>
</dbReference>
<accession>A0A2U8PSY0</accession>
<evidence type="ECO:0000313" key="1">
    <source>
        <dbReference type="EMBL" id="AWM00802.1"/>
    </source>
</evidence>
<dbReference type="InterPro" id="IPR023213">
    <property type="entry name" value="CAT-like_dom_sf"/>
</dbReference>
<reference evidence="1 2" key="1">
    <citation type="journal article" date="2017" name="Syst. Appl. Microbiol.">
        <title>Soybeans inoculated with root zone soils of Canadian native legumes harbour diverse and novel Bradyrhizobium spp. that possess agricultural potential.</title>
        <authorList>
            <person name="Bromfield E.S.P."/>
            <person name="Cloutier S."/>
            <person name="Tambong J.T."/>
            <person name="Tran Thi T.V."/>
        </authorList>
    </citation>
    <scope>NUCLEOTIDE SEQUENCE [LARGE SCALE GENOMIC DNA]</scope>
    <source>
        <strain evidence="1 2">39S1MB</strain>
    </source>
</reference>
<evidence type="ECO:0008006" key="3">
    <source>
        <dbReference type="Google" id="ProtNLM"/>
    </source>
</evidence>
<dbReference type="KEGG" id="brq:CIT40_12670"/>
<name>A0A2U8PSY0_9BRAD</name>
<dbReference type="SUPFAM" id="SSF52777">
    <property type="entry name" value="CoA-dependent acyltransferases"/>
    <property type="match status" value="1"/>
</dbReference>
<reference evidence="1 2" key="2">
    <citation type="journal article" date="2019" name="Int. J. Syst. Evol. Microbiol.">
        <title>Description and complete genome sequence of Bradyrhizobium amphicarpaeae sp. nov., harbouring photosystem and nitrogen-fixation genes.</title>
        <authorList>
            <person name="Bromfield E.S.P."/>
            <person name="Cloutier S."/>
            <person name="Nguyen H.D.T."/>
        </authorList>
    </citation>
    <scope>NUCLEOTIDE SEQUENCE [LARGE SCALE GENOMIC DNA]</scope>
    <source>
        <strain evidence="1 2">39S1MB</strain>
    </source>
</reference>
<evidence type="ECO:0000313" key="2">
    <source>
        <dbReference type="Proteomes" id="UP000215884"/>
    </source>
</evidence>
<sequence length="460" mass="49289">MMQAVAHPANVSDMPPAFLSFADQAMYLAHVSLGQHAVIQVLWRYLRPLDIDALTRFRDNLAHGHLARLIRPARLPFGRHQWASAPPPSAALVAAETALASEAIQTWADAQVALPLDPVRGPAWTLTFQGFADGSTVVSLVVSHCVADGLTIAMAVSDAVRGERRPSIYPALCSVHSAATVLAAELQRIVRDVPATFRALGQLARTSYTSLDTSHTPAASPVGPAADDQTVVFPSAFIRVPMSVWDAGARSRGANRLTLLTAMTAAFAKALGRIRDEEVTLLIPVNQREGLSHAGGNSVALATLKVRVDEPRGGLHALQRRLRATLLRTRQEPNRLAALLPLVPFVPRRAFSAASHLALGALADLPVTCSNLGSLPKDVLQIDGNAADRICFRGIDRPVARRAIEARQGVATLFAGVIPGFVALSFVAYQPGVVTEPRHLRALVEHLLADYELAAEFFDA</sequence>
<protein>
    <recommendedName>
        <fullName evidence="3">Diacylglycerol O-acyltransferase</fullName>
    </recommendedName>
</protein>
<keyword evidence="2" id="KW-1185">Reference proteome</keyword>
<dbReference type="Gene3D" id="3.30.559.10">
    <property type="entry name" value="Chloramphenicol acetyltransferase-like domain"/>
    <property type="match status" value="1"/>
</dbReference>
<proteinExistence type="predicted"/>
<organism evidence="1 2">
    <name type="scientific">Bradyrhizobium amphicarpaeae</name>
    <dbReference type="NCBI Taxonomy" id="1404768"/>
    <lineage>
        <taxon>Bacteria</taxon>
        <taxon>Pseudomonadati</taxon>
        <taxon>Pseudomonadota</taxon>
        <taxon>Alphaproteobacteria</taxon>
        <taxon>Hyphomicrobiales</taxon>
        <taxon>Nitrobacteraceae</taxon>
        <taxon>Bradyrhizobium</taxon>
    </lineage>
</organism>
<dbReference type="EMBL" id="CP029426">
    <property type="protein sequence ID" value="AWM00802.1"/>
    <property type="molecule type" value="Genomic_DNA"/>
</dbReference>